<dbReference type="Pfam" id="PF02321">
    <property type="entry name" value="OEP"/>
    <property type="match status" value="2"/>
</dbReference>
<keyword evidence="12" id="KW-1185">Reference proteome</keyword>
<keyword evidence="7 9" id="KW-0564">Palmitate</keyword>
<comment type="subcellular location">
    <subcellularLocation>
        <location evidence="9">Cell membrane</location>
        <topology evidence="9">Lipid-anchor</topology>
    </subcellularLocation>
    <subcellularLocation>
        <location evidence="1">Membrane</location>
    </subcellularLocation>
</comment>
<dbReference type="EMBL" id="FOVR01000006">
    <property type="protein sequence ID" value="SFO47170.1"/>
    <property type="molecule type" value="Genomic_DNA"/>
</dbReference>
<dbReference type="STRING" id="655353.SAMN04488056_106218"/>
<keyword evidence="5" id="KW-0732">Signal</keyword>
<evidence type="ECO:0000256" key="8">
    <source>
        <dbReference type="ARBA" id="ARBA00023288"/>
    </source>
</evidence>
<organism evidence="11 12">
    <name type="scientific">Cohaesibacter marisflavi</name>
    <dbReference type="NCBI Taxonomy" id="655353"/>
    <lineage>
        <taxon>Bacteria</taxon>
        <taxon>Pseudomonadati</taxon>
        <taxon>Pseudomonadota</taxon>
        <taxon>Alphaproteobacteria</taxon>
        <taxon>Hyphomicrobiales</taxon>
        <taxon>Cohaesibacteraceae</taxon>
    </lineage>
</organism>
<feature type="coiled-coil region" evidence="10">
    <location>
        <begin position="400"/>
        <end position="427"/>
    </location>
</feature>
<keyword evidence="4 9" id="KW-0812">Transmembrane</keyword>
<evidence type="ECO:0000256" key="1">
    <source>
        <dbReference type="ARBA" id="ARBA00004370"/>
    </source>
</evidence>
<reference evidence="11 12" key="1">
    <citation type="submission" date="2016-10" db="EMBL/GenBank/DDBJ databases">
        <authorList>
            <person name="de Groot N.N."/>
        </authorList>
    </citation>
    <scope>NUCLEOTIDE SEQUENCE [LARGE SCALE GENOMIC DNA]</scope>
    <source>
        <strain evidence="11 12">CGMCC 1.9157</strain>
    </source>
</reference>
<keyword evidence="8 9" id="KW-0449">Lipoprotein</keyword>
<accession>A0A1I5HGL9</accession>
<gene>
    <name evidence="11" type="ORF">SAMN04488056_106218</name>
</gene>
<evidence type="ECO:0000256" key="10">
    <source>
        <dbReference type="SAM" id="Coils"/>
    </source>
</evidence>
<dbReference type="InterPro" id="IPR003423">
    <property type="entry name" value="OMP_efflux"/>
</dbReference>
<evidence type="ECO:0000256" key="7">
    <source>
        <dbReference type="ARBA" id="ARBA00023139"/>
    </source>
</evidence>
<keyword evidence="3 9" id="KW-1134">Transmembrane beta strand</keyword>
<protein>
    <submittedName>
        <fullName evidence="11">Efflux transporter, outer membrane factor (OMF) lipoprotein, NodT family</fullName>
    </submittedName>
</protein>
<evidence type="ECO:0000256" key="3">
    <source>
        <dbReference type="ARBA" id="ARBA00022452"/>
    </source>
</evidence>
<dbReference type="SUPFAM" id="SSF56954">
    <property type="entry name" value="Outer membrane efflux proteins (OEP)"/>
    <property type="match status" value="1"/>
</dbReference>
<sequence length="481" mass="51997">MSHFNLNHHRATPMALSILILLAGCAIPPKDTPLTEMKSVESYQTGKSLLSSAAQWPSDHWWEAYKDKQLNQLMKEGLSQANDIRLAQARLKLAKAATGMSKAGLLPNVGAQASVDQERQSYHYLMDEAFVPQGWNDGGIATLNFNWEIDFWGKNRAALAAAKGEQQAAEAEAAAARLAVSSGIAQAYAQLASLYASRDAASSALRVRNDSLKLMQSRFNQQLENESALERAKSNQQSTIARLAAIDENIALAKNQMAALLGKGPDRGLSIKRPRVNGGHYYGLPNQLPLDLLGRRPDIVAARLRAEAAVKRVDEAKASFYPNVNLTAMIGRQALGLDMLHAGDATLGSIGPAVSLPILDGGRLRSGFMRSKASQEMAVATYDQTLTRALKDVADAMVSKRQLSVRLRATRNAVQAAQNAYDIVKNRYEGGLATYLEVLAAEDAMIGARGAAAALRARSFALDIQLVRALGGGFRDMEKTK</sequence>
<dbReference type="Gene3D" id="2.20.200.10">
    <property type="entry name" value="Outer membrane efflux proteins (OEP)"/>
    <property type="match status" value="1"/>
</dbReference>
<evidence type="ECO:0000256" key="5">
    <source>
        <dbReference type="ARBA" id="ARBA00022729"/>
    </source>
</evidence>
<dbReference type="PANTHER" id="PTHR30203">
    <property type="entry name" value="OUTER MEMBRANE CATION EFFLUX PROTEIN"/>
    <property type="match status" value="1"/>
</dbReference>
<dbReference type="PANTHER" id="PTHR30203:SF20">
    <property type="entry name" value="MULTIDRUG RESISTANCE OUTER MEMBRANE PROTEIN MDTP-RELATED"/>
    <property type="match status" value="1"/>
</dbReference>
<dbReference type="Gene3D" id="1.20.1600.10">
    <property type="entry name" value="Outer membrane efflux proteins (OEP)"/>
    <property type="match status" value="1"/>
</dbReference>
<proteinExistence type="inferred from homology"/>
<evidence type="ECO:0000256" key="2">
    <source>
        <dbReference type="ARBA" id="ARBA00007613"/>
    </source>
</evidence>
<evidence type="ECO:0000256" key="9">
    <source>
        <dbReference type="RuleBase" id="RU362097"/>
    </source>
</evidence>
<dbReference type="NCBIfam" id="TIGR01845">
    <property type="entry name" value="outer_NodT"/>
    <property type="match status" value="1"/>
</dbReference>
<dbReference type="RefSeq" id="WP_210186746.1">
    <property type="nucleotide sequence ID" value="NZ_FOVR01000006.1"/>
</dbReference>
<comment type="similarity">
    <text evidence="2 9">Belongs to the outer membrane factor (OMF) (TC 1.B.17) family.</text>
</comment>
<evidence type="ECO:0000313" key="11">
    <source>
        <dbReference type="EMBL" id="SFO47170.1"/>
    </source>
</evidence>
<evidence type="ECO:0000256" key="4">
    <source>
        <dbReference type="ARBA" id="ARBA00022692"/>
    </source>
</evidence>
<name>A0A1I5HGL9_9HYPH</name>
<dbReference type="Proteomes" id="UP000199236">
    <property type="component" value="Unassembled WGS sequence"/>
</dbReference>
<dbReference type="InterPro" id="IPR010131">
    <property type="entry name" value="MdtP/NodT-like"/>
</dbReference>
<keyword evidence="6 9" id="KW-0472">Membrane</keyword>
<keyword evidence="10" id="KW-0175">Coiled coil</keyword>
<dbReference type="AlphaFoldDB" id="A0A1I5HGL9"/>
<evidence type="ECO:0000256" key="6">
    <source>
        <dbReference type="ARBA" id="ARBA00023136"/>
    </source>
</evidence>
<dbReference type="GO" id="GO:0005886">
    <property type="term" value="C:plasma membrane"/>
    <property type="evidence" value="ECO:0007669"/>
    <property type="project" value="UniProtKB-SubCell"/>
</dbReference>
<dbReference type="GO" id="GO:0015562">
    <property type="term" value="F:efflux transmembrane transporter activity"/>
    <property type="evidence" value="ECO:0007669"/>
    <property type="project" value="InterPro"/>
</dbReference>
<evidence type="ECO:0000313" key="12">
    <source>
        <dbReference type="Proteomes" id="UP000199236"/>
    </source>
</evidence>